<evidence type="ECO:0000256" key="1">
    <source>
        <dbReference type="ARBA" id="ARBA00005791"/>
    </source>
</evidence>
<evidence type="ECO:0000256" key="3">
    <source>
        <dbReference type="ARBA" id="ARBA00023002"/>
    </source>
</evidence>
<dbReference type="AlphaFoldDB" id="A0A0E3CEI0"/>
<comment type="caution">
    <text evidence="8">The sequence shown here is derived from an EMBL/GenBank/DDBJ whole genome shotgun (WGS) entry which is preliminary data.</text>
</comment>
<dbReference type="PANTHER" id="PTHR13887">
    <property type="entry name" value="GLUTATHIONE S-TRANSFERASE KAPPA"/>
    <property type="match status" value="1"/>
</dbReference>
<evidence type="ECO:0000256" key="6">
    <source>
        <dbReference type="SAM" id="MobiDB-lite"/>
    </source>
</evidence>
<gene>
    <name evidence="8" type="ORF">P608_18260</name>
</gene>
<keyword evidence="8" id="KW-0413">Isomerase</keyword>
<dbReference type="SUPFAM" id="SSF52833">
    <property type="entry name" value="Thioredoxin-like"/>
    <property type="match status" value="1"/>
</dbReference>
<dbReference type="InterPro" id="IPR013766">
    <property type="entry name" value="Thioredoxin_domain"/>
</dbReference>
<proteinExistence type="inferred from homology"/>
<dbReference type="InterPro" id="IPR012336">
    <property type="entry name" value="Thioredoxin-like_fold"/>
</dbReference>
<keyword evidence="4" id="KW-1015">Disulfide bond</keyword>
<evidence type="ECO:0000256" key="4">
    <source>
        <dbReference type="ARBA" id="ARBA00023157"/>
    </source>
</evidence>
<evidence type="ECO:0000259" key="7">
    <source>
        <dbReference type="PROSITE" id="PS51352"/>
    </source>
</evidence>
<keyword evidence="2" id="KW-0732">Signal</keyword>
<evidence type="ECO:0000313" key="8">
    <source>
        <dbReference type="EMBL" id="KGH08315.1"/>
    </source>
</evidence>
<name>A0A0E3CEI0_9BURK</name>
<dbReference type="PROSITE" id="PS51352">
    <property type="entry name" value="THIOREDOXIN_2"/>
    <property type="match status" value="1"/>
</dbReference>
<reference evidence="8 9" key="1">
    <citation type="submission" date="2013-09" db="EMBL/GenBank/DDBJ databases">
        <title>High correlation between genotypes and phenotypes of environmental bacteria Comamonas testosteroni strains.</title>
        <authorList>
            <person name="Liu L."/>
            <person name="Zhu W."/>
            <person name="Xia X."/>
            <person name="Xu B."/>
            <person name="Luo M."/>
            <person name="Wang G."/>
        </authorList>
    </citation>
    <scope>NUCLEOTIDE SEQUENCE [LARGE SCALE GENOMIC DNA]</scope>
    <source>
        <strain evidence="8 9">DF2</strain>
    </source>
</reference>
<accession>A0A0E3CEI0</accession>
<feature type="domain" description="Thioredoxin" evidence="7">
    <location>
        <begin position="53"/>
        <end position="246"/>
    </location>
</feature>
<keyword evidence="9" id="KW-1185">Reference proteome</keyword>
<dbReference type="GO" id="GO:0016491">
    <property type="term" value="F:oxidoreductase activity"/>
    <property type="evidence" value="ECO:0007669"/>
    <property type="project" value="UniProtKB-KW"/>
</dbReference>
<feature type="region of interest" description="Disordered" evidence="6">
    <location>
        <begin position="248"/>
        <end position="268"/>
    </location>
</feature>
<dbReference type="Proteomes" id="UP000029549">
    <property type="component" value="Unassembled WGS sequence"/>
</dbReference>
<evidence type="ECO:0000256" key="2">
    <source>
        <dbReference type="ARBA" id="ARBA00022729"/>
    </source>
</evidence>
<organism evidence="8 9">
    <name type="scientific">Comamonas thiooxydans</name>
    <dbReference type="NCBI Taxonomy" id="363952"/>
    <lineage>
        <taxon>Bacteria</taxon>
        <taxon>Pseudomonadati</taxon>
        <taxon>Pseudomonadota</taxon>
        <taxon>Betaproteobacteria</taxon>
        <taxon>Burkholderiales</taxon>
        <taxon>Comamonadaceae</taxon>
        <taxon>Comamonas</taxon>
    </lineage>
</organism>
<dbReference type="PANTHER" id="PTHR13887:SF14">
    <property type="entry name" value="DISULFIDE BOND FORMATION PROTEIN D"/>
    <property type="match status" value="1"/>
</dbReference>
<keyword evidence="5" id="KW-0676">Redox-active center</keyword>
<comment type="similarity">
    <text evidence="1">Belongs to the thioredoxin family. DsbA subfamily.</text>
</comment>
<evidence type="ECO:0000313" key="9">
    <source>
        <dbReference type="Proteomes" id="UP000029549"/>
    </source>
</evidence>
<dbReference type="GO" id="GO:0016853">
    <property type="term" value="F:isomerase activity"/>
    <property type="evidence" value="ECO:0007669"/>
    <property type="project" value="UniProtKB-KW"/>
</dbReference>
<dbReference type="Pfam" id="PF13462">
    <property type="entry name" value="Thioredoxin_4"/>
    <property type="match status" value="1"/>
</dbReference>
<feature type="compositionally biased region" description="Polar residues" evidence="6">
    <location>
        <begin position="254"/>
        <end position="268"/>
    </location>
</feature>
<dbReference type="CDD" id="cd02972">
    <property type="entry name" value="DsbA_family"/>
    <property type="match status" value="1"/>
</dbReference>
<keyword evidence="3" id="KW-0560">Oxidoreductase</keyword>
<protein>
    <submittedName>
        <fullName evidence="8">Protein-disulfide isomerase</fullName>
    </submittedName>
</protein>
<dbReference type="InterPro" id="IPR036249">
    <property type="entry name" value="Thioredoxin-like_sf"/>
</dbReference>
<evidence type="ECO:0000256" key="5">
    <source>
        <dbReference type="ARBA" id="ARBA00023284"/>
    </source>
</evidence>
<dbReference type="EMBL" id="AWTP01000123">
    <property type="protein sequence ID" value="KGH08315.1"/>
    <property type="molecule type" value="Genomic_DNA"/>
</dbReference>
<dbReference type="Gene3D" id="3.40.30.10">
    <property type="entry name" value="Glutaredoxin"/>
    <property type="match status" value="1"/>
</dbReference>
<sequence>MIIAGFLGWQLYKLNDITSSFGKGSSVSFKSEDEFNNAVAKAFNKIVEDKQKAMAQTKLQKFTAAPEFVPDGKHIYGSMDARYTLVEFSDLECPYCKRFHNTPKQLVDASKGNVNWQWMHYPLDFHNPAAADQAIASECISEQLGNRAFWAFLNDVFVQSRGNGQGVPNLAELATEIGADSNKFLECVGSGKYQQKIQEHMQKAAAQGIKATPATFVVDNHTGKMQLVAGAQPVQALMAAVSKLKAEAEEEAESQSGPGEQSTVQDKS</sequence>